<dbReference type="EMBL" id="NAJO01000031">
    <property type="protein sequence ID" value="OQO01237.1"/>
    <property type="molecule type" value="Genomic_DNA"/>
</dbReference>
<keyword evidence="2" id="KW-1185">Reference proteome</keyword>
<dbReference type="InParanoid" id="A0A1V8SQ00"/>
<name>A0A1V8SQ00_9PEZI</name>
<organism evidence="1 2">
    <name type="scientific">Cryoendolithus antarcticus</name>
    <dbReference type="NCBI Taxonomy" id="1507870"/>
    <lineage>
        <taxon>Eukaryota</taxon>
        <taxon>Fungi</taxon>
        <taxon>Dikarya</taxon>
        <taxon>Ascomycota</taxon>
        <taxon>Pezizomycotina</taxon>
        <taxon>Dothideomycetes</taxon>
        <taxon>Dothideomycetidae</taxon>
        <taxon>Cladosporiales</taxon>
        <taxon>Cladosporiaceae</taxon>
        <taxon>Cryoendolithus</taxon>
    </lineage>
</organism>
<evidence type="ECO:0000313" key="1">
    <source>
        <dbReference type="EMBL" id="OQO01237.1"/>
    </source>
</evidence>
<comment type="caution">
    <text evidence="1">The sequence shown here is derived from an EMBL/GenBank/DDBJ whole genome shotgun (WGS) entry which is preliminary data.</text>
</comment>
<reference evidence="2" key="1">
    <citation type="submission" date="2017-03" db="EMBL/GenBank/DDBJ databases">
        <title>Genomes of endolithic fungi from Antarctica.</title>
        <authorList>
            <person name="Coleine C."/>
            <person name="Masonjones S."/>
            <person name="Stajich J.E."/>
        </authorList>
    </citation>
    <scope>NUCLEOTIDE SEQUENCE [LARGE SCALE GENOMIC DNA]</scope>
    <source>
        <strain evidence="2">CCFEE 5527</strain>
    </source>
</reference>
<dbReference type="AlphaFoldDB" id="A0A1V8SQ00"/>
<proteinExistence type="predicted"/>
<protein>
    <submittedName>
        <fullName evidence="1">Uncharacterized protein</fullName>
    </submittedName>
</protein>
<gene>
    <name evidence="1" type="ORF">B0A48_12790</name>
</gene>
<evidence type="ECO:0000313" key="2">
    <source>
        <dbReference type="Proteomes" id="UP000192596"/>
    </source>
</evidence>
<sequence>MSSHYTPSMTFEYISPSQLAMSDISSLISIGSISTLNLPGPAISLDILTPRTSVSSEMFLNITSEIRSNGSRRDVVDLERAYEHELFHIDSLELYRWGARLPEGSVASCWYHKSFFV</sequence>
<accession>A0A1V8SQ00</accession>
<dbReference type="Proteomes" id="UP000192596">
    <property type="component" value="Unassembled WGS sequence"/>
</dbReference>